<sequence>MARGFDENQEEDEFYIAVKGCNAEEIKCFINFLEKRKYLSIPIENISDWNGITFAKISFKPNFIQNSQYVDRLKFQLNVNKSFLKGVSIEKLSLTGVTIQEDSPNEQSGIIGYASRTLRWIKKSCQRDENLNSNIETFELRRNNIHLFYEEDLKSFFIRGTILRSIFNDDIEPEVEYFLEEVKSKIETAKSTNQMIQILQDDKYNFVRSYSNKLVEKIADELKKLVVSNPDSKDVEMSQCIKNKIESELLVYKTYNFVRDRIEIFPLHKLRQNDHLKNWISLKNSLERQPLFKIKDYFGVKLATYFAWAGFYTHMLIIASILGLLCIIFGLICVPYSTLSKEICSTDVIMCPRCDKVCDYWNLRDTCTYSILHHAIDNIATVVYTIFMSIWSALYLRQWQRYIAQYNASWDVINLDNSSQFSRPEYVKKVRDLLQNAASSSTSIVSTTTNSYLKVSKKVRLYKITFSFFVCLIWVLLCLGMVFSLVLYRMSLITSERLYGDRNSYSIYVVPVSTAVLDLIGIQVLNYAYSKIAVYLTESELPRTETEYENSLSLKLFMFQFVNYYSSIFYIAILKGKFTGSPGHYTRVFGFRQEECNPGGCLVELSIQLGIIMTGRQAIKLATPLVISYYGKLKTFILNRGVKKQQNEIEIPIYVKNYHLKKFDNISLMPEYLEMVIQFGFVTLFVAAFPLAPFFALLNNIFEVRLDGRKFLKEFRRPMPSRVEGIGVWLNIMSVITRIAAASNAFIIAFSSHFISKWVYRMSFNPYHNYTGYLNHSLATFKTKDFEYDVSPENSKYGNISTCYFLQYRNSADDENKYKKNVAYWHMMAIKLAFIVIYQFCISLFVMAVDYAVPSIPSKVKAKLRRNARFMLDMERTLSSTAHDDEHHSFLTNER</sequence>
<evidence type="ECO:0000313" key="9">
    <source>
        <dbReference type="Proteomes" id="UP001431783"/>
    </source>
</evidence>
<protein>
    <recommendedName>
        <fullName evidence="6">Anoctamin</fullName>
    </recommendedName>
</protein>
<dbReference type="PANTHER" id="PTHR12308">
    <property type="entry name" value="ANOCTAMIN"/>
    <property type="match status" value="1"/>
</dbReference>
<accession>A0AAW1V3A7</accession>
<gene>
    <name evidence="8" type="ORF">WA026_008963</name>
</gene>
<dbReference type="PANTHER" id="PTHR12308:SF83">
    <property type="entry name" value="ANOCTAMIN"/>
    <property type="match status" value="1"/>
</dbReference>
<evidence type="ECO:0000256" key="4">
    <source>
        <dbReference type="ARBA" id="ARBA00022989"/>
    </source>
</evidence>
<evidence type="ECO:0000256" key="1">
    <source>
        <dbReference type="ARBA" id="ARBA00004141"/>
    </source>
</evidence>
<comment type="similarity">
    <text evidence="2 6">Belongs to the anoctamin family.</text>
</comment>
<feature type="transmembrane region" description="Helical" evidence="6">
    <location>
        <begin position="828"/>
        <end position="853"/>
    </location>
</feature>
<dbReference type="AlphaFoldDB" id="A0AAW1V3A7"/>
<feature type="transmembrane region" description="Helical" evidence="6">
    <location>
        <begin position="508"/>
        <end position="529"/>
    </location>
</feature>
<dbReference type="EMBL" id="JARQZJ010000124">
    <property type="protein sequence ID" value="KAK9890157.1"/>
    <property type="molecule type" value="Genomic_DNA"/>
</dbReference>
<feature type="transmembrane region" description="Helical" evidence="6">
    <location>
        <begin position="552"/>
        <end position="573"/>
    </location>
</feature>
<organism evidence="8 9">
    <name type="scientific">Henosepilachna vigintioctopunctata</name>
    <dbReference type="NCBI Taxonomy" id="420089"/>
    <lineage>
        <taxon>Eukaryota</taxon>
        <taxon>Metazoa</taxon>
        <taxon>Ecdysozoa</taxon>
        <taxon>Arthropoda</taxon>
        <taxon>Hexapoda</taxon>
        <taxon>Insecta</taxon>
        <taxon>Pterygota</taxon>
        <taxon>Neoptera</taxon>
        <taxon>Endopterygota</taxon>
        <taxon>Coleoptera</taxon>
        <taxon>Polyphaga</taxon>
        <taxon>Cucujiformia</taxon>
        <taxon>Coccinelloidea</taxon>
        <taxon>Coccinellidae</taxon>
        <taxon>Epilachninae</taxon>
        <taxon>Epilachnini</taxon>
        <taxon>Henosepilachna</taxon>
    </lineage>
</organism>
<comment type="caution">
    <text evidence="8">The sequence shown here is derived from an EMBL/GenBank/DDBJ whole genome shotgun (WGS) entry which is preliminary data.</text>
</comment>
<feature type="transmembrane region" description="Helical" evidence="6">
    <location>
        <begin position="676"/>
        <end position="702"/>
    </location>
</feature>
<proteinExistence type="inferred from homology"/>
<evidence type="ECO:0000259" key="7">
    <source>
        <dbReference type="Pfam" id="PF04547"/>
    </source>
</evidence>
<dbReference type="Proteomes" id="UP001431783">
    <property type="component" value="Unassembled WGS sequence"/>
</dbReference>
<feature type="transmembrane region" description="Helical" evidence="6">
    <location>
        <begin position="305"/>
        <end position="332"/>
    </location>
</feature>
<dbReference type="GO" id="GO:0005254">
    <property type="term" value="F:chloride channel activity"/>
    <property type="evidence" value="ECO:0007669"/>
    <property type="project" value="TreeGrafter"/>
</dbReference>
<comment type="subcellular location">
    <subcellularLocation>
        <location evidence="1 6">Membrane</location>
        <topology evidence="1 6">Multi-pass membrane protein</topology>
    </subcellularLocation>
</comment>
<dbReference type="InterPro" id="IPR049452">
    <property type="entry name" value="Anoctamin_TM"/>
</dbReference>
<feature type="transmembrane region" description="Helical" evidence="6">
    <location>
        <begin position="723"/>
        <end position="750"/>
    </location>
</feature>
<evidence type="ECO:0000256" key="2">
    <source>
        <dbReference type="ARBA" id="ARBA00009671"/>
    </source>
</evidence>
<keyword evidence="4 6" id="KW-1133">Transmembrane helix</keyword>
<evidence type="ECO:0000256" key="6">
    <source>
        <dbReference type="RuleBase" id="RU280814"/>
    </source>
</evidence>
<dbReference type="GO" id="GO:0005886">
    <property type="term" value="C:plasma membrane"/>
    <property type="evidence" value="ECO:0007669"/>
    <property type="project" value="TreeGrafter"/>
</dbReference>
<evidence type="ECO:0000256" key="3">
    <source>
        <dbReference type="ARBA" id="ARBA00022692"/>
    </source>
</evidence>
<evidence type="ECO:0000256" key="5">
    <source>
        <dbReference type="ARBA" id="ARBA00023136"/>
    </source>
</evidence>
<name>A0AAW1V3A7_9CUCU</name>
<feature type="domain" description="Anoctamin transmembrane" evidence="7">
    <location>
        <begin position="294"/>
        <end position="866"/>
    </location>
</feature>
<keyword evidence="3 6" id="KW-0812">Transmembrane</keyword>
<dbReference type="InterPro" id="IPR007632">
    <property type="entry name" value="Anoctamin"/>
</dbReference>
<evidence type="ECO:0000313" key="8">
    <source>
        <dbReference type="EMBL" id="KAK9890157.1"/>
    </source>
</evidence>
<keyword evidence="9" id="KW-1185">Reference proteome</keyword>
<keyword evidence="5 6" id="KW-0472">Membrane</keyword>
<feature type="transmembrane region" description="Helical" evidence="6">
    <location>
        <begin position="464"/>
        <end position="488"/>
    </location>
</feature>
<feature type="transmembrane region" description="Helical" evidence="6">
    <location>
        <begin position="379"/>
        <end position="396"/>
    </location>
</feature>
<dbReference type="Pfam" id="PF04547">
    <property type="entry name" value="Anoctamin"/>
    <property type="match status" value="1"/>
</dbReference>
<reference evidence="8 9" key="1">
    <citation type="submission" date="2023-03" db="EMBL/GenBank/DDBJ databases">
        <title>Genome insight into feeding habits of ladybird beetles.</title>
        <authorList>
            <person name="Li H.-S."/>
            <person name="Huang Y.-H."/>
            <person name="Pang H."/>
        </authorList>
    </citation>
    <scope>NUCLEOTIDE SEQUENCE [LARGE SCALE GENOMIC DNA]</scope>
    <source>
        <strain evidence="8">SYSU_2023b</strain>
        <tissue evidence="8">Whole body</tissue>
    </source>
</reference>